<dbReference type="InterPro" id="IPR042104">
    <property type="entry name" value="PKS_dehydratase_sf"/>
</dbReference>
<sequence length="2194" mass="242556">MKERVEVVISGAAGTFPQCKSIPDLEDALFKKAHLITTDDSKQKKTQGASRHCGKAFSPEKFDAIFFKVPLSSPPTMDPIAKQALETSIEAIIDAGVNPKSLAGSKTAVFSVYDFSEFEMSTPYAQSQRALLGIARCFTANRLSFTLDLKGPSFSVQGGYGQTFHFINEARAQLEEGLIDAALVVTANFILSPRSVFVAQGMGLAAEDGKCNAFDQKAHGYALSESCVAFFIQRAPDARRNWATIIGAEYRFFGTKEGNLLAFDGGPVKEMLRQLYSKWNIDPSDVGYIEADGCGLKDIDAKEADIISDVFCRKRKQPLLIGSMKSNMGHAESAACAAGAVKAIIALTSSTIPPNINITSPIPELEPKRIKVVTEATELNGALIGVNSIGLSGHFGHLLLKANSKKSSTMQINESQPQIILLSSRTESGIEDIMKRVRSIKVTPEFASLVNGVFGQEVQSHNYRGYAIVPTDSTNITVKSQRIDDSNRPIWWVFSGMGSQWSAMGAHLMHIPIFRDVIDRCDKVLAPRSVDIKHILTSSNKDIFNNILHAFVGITATQLGLVEILKALNMEPEGIVGHSVGELGCAYADNCLTLEQTILSSYARGKASLESTLIKGMMAAVGMGYSKIVNQLPETIDVACRNSGESCTISGPAADVEKFVADLTSKGVFARTVNVANIAYHSRYIQPAAPTLLKYLREVIPEKTARSAKWISSSVPQENWDSDLAIYSSAEYHTNNLLSPVLFEESIKFIPSDAVIIEVAPHGLLQAILKRAMPNKCTNIPLTHRSSPDGVKFLLEAIGQLYLLGHEPNVSALYPPVQYPVPCDTPSLQPFTTWDHTETYCFPNYVKDKYDPSSLAVSEKSFTLKEIKSILKSYKQKDLPISLIPFFLIEVWKTFGDVMEVEFKQLPVMFENIQIYSELDLSAEGLGQVRIQLMRGSGEFIVLQAPRDDTESDFVIEEQKPAEENQEIVLMEGKIKIWESPKSELDVKESPSDKIKRAVNGKKSDKCFSDSLEMVDELSKRGIIDWQVCSKGATGMIEVNSDLVIYLDTIMKLNTIWNAHVNGKAAKPVSIQSMYLNYEQVANLKEDSAVDLILDTNVGCFNSAGITINGFKTEPIPEKSEKLGNAFAERLNFVPYGKTTFKDLRDFARASLQIMAENSCHRLNGLKKSIELKVFEENGKTTSRSLAAVFTNFLRTSDDLNVEFVPSLSCAKNGSSFGTSLLCISDLKTMTRIPMKENRDNIHVIVAVPVKIQMKDIFDSASKCEQNYAVIYEQAFGPLRYVLLKKKISGQKLKVRHVSNRVISTSYDLGLERNTEDESLVLVFTKSQSGNPAILMRNILKRAGKRKLKFFFLLDDDAPPFSLTEKAYQEQLDRDVAVNVLKNGRWGSFLGTPLQKPAHKDVAQILSSVGHVSKEVDIRYFGLNPGSCRTKETPAVLDYSGVTSAGCHVIGIAQKYESFKSKMSLDPVFQWAVPDSLPLEEAAALPSAYLMAHAILDQILIVPTKKTALIMNGQTPVGIVCISLCLEMDYNIYTTVPNEAALKTVSRTFPLIPLSNITNHNSEDFYVPLMFGTDGTGADIIVSDLPRRQMLSAWKCIGKYGCFINLNEKTMDHNAPLPMGRFNDSNGYYSFELSRILRLPEERKVKLHAKVSASILARRVVRMPHQSIDLSDLSLLPSYVEKVTEQGGKLLIDVGRSYTANTIRTPMLNDKCAEQGEWIADTKFQTSVVILGSSAGKVVSLVEWFLEREVKNIVLSILDANDKKEAVRKIHESTSKHDATLLMTSAKVAHTVAGLENILNQARRLGKITAVFTVSLDENDKILSSIQNIRKNLSEDYSLINIHGDTGSFEVENAVTIICDDEMDCSPVLSHVLTNPNQTATYVVSKRQSCGESDAALNVKEPMAHYLPSSLRELEDMGHLLCQRDSKLGTQTSAKFMKTTSLAVDMSDLKHSEALPVFFVPAFCETQLRPLISKCLYPCYVAHMRPEVMSAENIADQLFESVKKIQSEGPYTIVSETWSGGVATLLANLLTNSCQAVSLFILQGVPKKMCSLLPLDESLEVCLIKSLFGLIQKERLDQPLDINGTKRIETALHLLPNEFNKTFVMRSLQTILRSLQFTRGLSNCNICPESSLVFIEVSEFCRLTTEDVEEISENAQLVKIDCDNYKEMLSHVRTISLIAEEASFSWGCKLLSQS</sequence>
<dbReference type="InterPro" id="IPR014031">
    <property type="entry name" value="Ketoacyl_synth_C"/>
</dbReference>
<dbReference type="PANTHER" id="PTHR43775:SF23">
    <property type="entry name" value="FATTY ACID SYNTHASE 3"/>
    <property type="match status" value="1"/>
</dbReference>
<dbReference type="Gene3D" id="3.10.129.110">
    <property type="entry name" value="Polyketide synthase dehydratase"/>
    <property type="match status" value="1"/>
</dbReference>
<evidence type="ECO:0000313" key="2">
    <source>
        <dbReference type="EMBL" id="CAH0395946.1"/>
    </source>
</evidence>
<dbReference type="CDD" id="cd00833">
    <property type="entry name" value="PKS"/>
    <property type="match status" value="1"/>
</dbReference>
<dbReference type="SUPFAM" id="SSF51735">
    <property type="entry name" value="NAD(P)-binding Rossmann-fold domains"/>
    <property type="match status" value="1"/>
</dbReference>
<dbReference type="PROSITE" id="PS52004">
    <property type="entry name" value="KS3_2"/>
    <property type="match status" value="1"/>
</dbReference>
<dbReference type="GO" id="GO:0016491">
    <property type="term" value="F:oxidoreductase activity"/>
    <property type="evidence" value="ECO:0007669"/>
    <property type="project" value="InterPro"/>
</dbReference>
<evidence type="ECO:0000259" key="1">
    <source>
        <dbReference type="PROSITE" id="PS52004"/>
    </source>
</evidence>
<dbReference type="InterPro" id="IPR032821">
    <property type="entry name" value="PKS_assoc"/>
</dbReference>
<keyword evidence="3" id="KW-1185">Reference proteome</keyword>
<dbReference type="PANTHER" id="PTHR43775">
    <property type="entry name" value="FATTY ACID SYNTHASE"/>
    <property type="match status" value="1"/>
</dbReference>
<dbReference type="InterPro" id="IPR020843">
    <property type="entry name" value="ER"/>
</dbReference>
<feature type="domain" description="Ketosynthase family 3 (KS3)" evidence="1">
    <location>
        <begin position="4"/>
        <end position="402"/>
    </location>
</feature>
<dbReference type="InterPro" id="IPR014030">
    <property type="entry name" value="Ketoacyl_synth_N"/>
</dbReference>
<dbReference type="SUPFAM" id="SSF52151">
    <property type="entry name" value="FabD/lysophospholipase-like"/>
    <property type="match status" value="1"/>
</dbReference>
<dbReference type="InterPro" id="IPR014043">
    <property type="entry name" value="Acyl_transferase_dom"/>
</dbReference>
<dbReference type="SMART" id="SM00829">
    <property type="entry name" value="PKS_ER"/>
    <property type="match status" value="1"/>
</dbReference>
<dbReference type="InterPro" id="IPR049391">
    <property type="entry name" value="FAS_pseudo-KR"/>
</dbReference>
<dbReference type="Pfam" id="PF00109">
    <property type="entry name" value="ketoacyl-synt"/>
    <property type="match status" value="1"/>
</dbReference>
<dbReference type="Pfam" id="PF02801">
    <property type="entry name" value="Ketoacyl-synt_C"/>
    <property type="match status" value="1"/>
</dbReference>
<gene>
    <name evidence="2" type="ORF">BEMITA_LOCUS14067</name>
</gene>
<dbReference type="Proteomes" id="UP001152759">
    <property type="component" value="Chromosome 9"/>
</dbReference>
<reference evidence="2" key="1">
    <citation type="submission" date="2021-12" db="EMBL/GenBank/DDBJ databases">
        <authorList>
            <person name="King R."/>
        </authorList>
    </citation>
    <scope>NUCLEOTIDE SEQUENCE</scope>
</reference>
<dbReference type="Pfam" id="PF16197">
    <property type="entry name" value="KAsynt_C_assoc"/>
    <property type="match status" value="1"/>
</dbReference>
<dbReference type="InterPro" id="IPR020841">
    <property type="entry name" value="PKS_Beta-ketoAc_synthase_dom"/>
</dbReference>
<dbReference type="GO" id="GO:0006633">
    <property type="term" value="P:fatty acid biosynthetic process"/>
    <property type="evidence" value="ECO:0007669"/>
    <property type="project" value="TreeGrafter"/>
</dbReference>
<organism evidence="2 3">
    <name type="scientific">Bemisia tabaci</name>
    <name type="common">Sweetpotato whitefly</name>
    <name type="synonym">Aleurodes tabaci</name>
    <dbReference type="NCBI Taxonomy" id="7038"/>
    <lineage>
        <taxon>Eukaryota</taxon>
        <taxon>Metazoa</taxon>
        <taxon>Ecdysozoa</taxon>
        <taxon>Arthropoda</taxon>
        <taxon>Hexapoda</taxon>
        <taxon>Insecta</taxon>
        <taxon>Pterygota</taxon>
        <taxon>Neoptera</taxon>
        <taxon>Paraneoptera</taxon>
        <taxon>Hemiptera</taxon>
        <taxon>Sternorrhyncha</taxon>
        <taxon>Aleyrodoidea</taxon>
        <taxon>Aleyrodidae</taxon>
        <taxon>Aleyrodinae</taxon>
        <taxon>Bemisia</taxon>
    </lineage>
</organism>
<evidence type="ECO:0000313" key="3">
    <source>
        <dbReference type="Proteomes" id="UP001152759"/>
    </source>
</evidence>
<dbReference type="SUPFAM" id="SSF53901">
    <property type="entry name" value="Thiolase-like"/>
    <property type="match status" value="2"/>
</dbReference>
<accession>A0A9P0F9U5</accession>
<dbReference type="Pfam" id="PF21149">
    <property type="entry name" value="FAS_pseudo-KR"/>
    <property type="match status" value="1"/>
</dbReference>
<dbReference type="InterPro" id="IPR016039">
    <property type="entry name" value="Thiolase-like"/>
</dbReference>
<dbReference type="Pfam" id="PF00698">
    <property type="entry name" value="Acyl_transf_1"/>
    <property type="match status" value="1"/>
</dbReference>
<dbReference type="InterPro" id="IPR050091">
    <property type="entry name" value="PKS_NRPS_Biosynth_Enz"/>
</dbReference>
<dbReference type="Gene3D" id="3.40.366.10">
    <property type="entry name" value="Malonyl-Coenzyme A Acyl Carrier Protein, domain 2"/>
    <property type="match status" value="1"/>
</dbReference>
<dbReference type="Gene3D" id="3.40.50.720">
    <property type="entry name" value="NAD(P)-binding Rossmann-like Domain"/>
    <property type="match status" value="2"/>
</dbReference>
<dbReference type="SMART" id="SM00825">
    <property type="entry name" value="PKS_KS"/>
    <property type="match status" value="1"/>
</dbReference>
<protein>
    <recommendedName>
        <fullName evidence="1">Ketosynthase family 3 (KS3) domain-containing protein</fullName>
    </recommendedName>
</protein>
<dbReference type="InterPro" id="IPR016035">
    <property type="entry name" value="Acyl_Trfase/lysoPLipase"/>
</dbReference>
<dbReference type="SMART" id="SM00827">
    <property type="entry name" value="PKS_AT"/>
    <property type="match status" value="1"/>
</dbReference>
<dbReference type="GO" id="GO:0004312">
    <property type="term" value="F:fatty acid synthase activity"/>
    <property type="evidence" value="ECO:0007669"/>
    <property type="project" value="TreeGrafter"/>
</dbReference>
<dbReference type="Gene3D" id="3.90.180.10">
    <property type="entry name" value="Medium-chain alcohol dehydrogenases, catalytic domain"/>
    <property type="match status" value="1"/>
</dbReference>
<dbReference type="EMBL" id="OU963870">
    <property type="protein sequence ID" value="CAH0395946.1"/>
    <property type="molecule type" value="Genomic_DNA"/>
</dbReference>
<dbReference type="InterPro" id="IPR001227">
    <property type="entry name" value="Ac_transferase_dom_sf"/>
</dbReference>
<dbReference type="Gene3D" id="3.40.47.10">
    <property type="match status" value="1"/>
</dbReference>
<name>A0A9P0F9U5_BEMTA</name>
<dbReference type="Gene3D" id="3.30.70.3290">
    <property type="match status" value="1"/>
</dbReference>
<dbReference type="InterPro" id="IPR036291">
    <property type="entry name" value="NAD(P)-bd_dom_sf"/>
</dbReference>
<dbReference type="SUPFAM" id="SSF55048">
    <property type="entry name" value="Probable ACP-binding domain of malonyl-CoA ACP transacylase"/>
    <property type="match status" value="1"/>
</dbReference>
<proteinExistence type="predicted"/>
<dbReference type="InterPro" id="IPR016036">
    <property type="entry name" value="Malonyl_transacylase_ACP-bd"/>
</dbReference>